<dbReference type="Proteomes" id="UP000034468">
    <property type="component" value="Unassembled WGS sequence"/>
</dbReference>
<organism evidence="5 7">
    <name type="scientific">Methanosarcina mazei</name>
    <name type="common">Methanosarcina frisia</name>
    <dbReference type="NCBI Taxonomy" id="2209"/>
    <lineage>
        <taxon>Archaea</taxon>
        <taxon>Methanobacteriati</taxon>
        <taxon>Methanobacteriota</taxon>
        <taxon>Stenosarchaea group</taxon>
        <taxon>Methanomicrobia</taxon>
        <taxon>Methanosarcinales</taxon>
        <taxon>Methanosarcinaceae</taxon>
        <taxon>Methanosarcina</taxon>
    </lineage>
</organism>
<evidence type="ECO:0000313" key="12">
    <source>
        <dbReference type="Proteomes" id="UP000034566"/>
    </source>
</evidence>
<protein>
    <submittedName>
        <fullName evidence="5">Uncharacterized protein</fullName>
    </submittedName>
</protein>
<evidence type="ECO:0000313" key="8">
    <source>
        <dbReference type="Proteomes" id="UP000034188"/>
    </source>
</evidence>
<dbReference type="SUPFAM" id="SSF81593">
    <property type="entry name" value="Nucleotidyltransferase substrate binding subunit/domain"/>
    <property type="match status" value="1"/>
</dbReference>
<gene>
    <name evidence="1" type="ORF">DU33_08735</name>
    <name evidence="3" type="ORF">DU45_07710</name>
    <name evidence="6" type="ORF">DU56_08555</name>
    <name evidence="2" type="ORF">DU64_06495</name>
    <name evidence="4" type="ORF">DU66_08140</name>
    <name evidence="5" type="ORF">DU68_08395</name>
</gene>
<sequence>MSSKSCIRRAFKVRFMDEEETVQALAMIDKKENIRHITDHINFEEVAEEIYWKVGDYWKLMDEVFRRVIKRAKVTG</sequence>
<evidence type="ECO:0000313" key="11">
    <source>
        <dbReference type="Proteomes" id="UP000034468"/>
    </source>
</evidence>
<dbReference type="Gene3D" id="1.20.120.330">
    <property type="entry name" value="Nucleotidyltransferases domain 2"/>
    <property type="match status" value="1"/>
</dbReference>
<dbReference type="AlphaFoldDB" id="A0A0F8JJZ1"/>
<dbReference type="EMBL" id="JJPU01000112">
    <property type="protein sequence ID" value="KKG96595.1"/>
    <property type="molecule type" value="Genomic_DNA"/>
</dbReference>
<evidence type="ECO:0000313" key="6">
    <source>
        <dbReference type="EMBL" id="KKH04266.1"/>
    </source>
</evidence>
<dbReference type="Proteomes" id="UP000034188">
    <property type="component" value="Unassembled WGS sequence"/>
</dbReference>
<dbReference type="Proteomes" id="UP000034279">
    <property type="component" value="Unassembled WGS sequence"/>
</dbReference>
<evidence type="ECO:0000313" key="4">
    <source>
        <dbReference type="EMBL" id="KKG96595.1"/>
    </source>
</evidence>
<evidence type="ECO:0000313" key="10">
    <source>
        <dbReference type="Proteomes" id="UP000034279"/>
    </source>
</evidence>
<evidence type="ECO:0000313" key="9">
    <source>
        <dbReference type="Proteomes" id="UP000034253"/>
    </source>
</evidence>
<name>A0A0F8JJZ1_METMZ</name>
<evidence type="ECO:0000313" key="7">
    <source>
        <dbReference type="Proteomes" id="UP000033835"/>
    </source>
</evidence>
<evidence type="ECO:0000313" key="2">
    <source>
        <dbReference type="EMBL" id="KKG63180.1"/>
    </source>
</evidence>
<reference evidence="7 8" key="1">
    <citation type="journal article" date="2015" name="ISME J.">
        <title>Genomic and phenotypic differentiation among Methanosarcina mazei populations from Columbia River sediment.</title>
        <authorList>
            <person name="Youngblut N.D."/>
            <person name="Wirth J.S."/>
            <person name="Henriksen J.R."/>
            <person name="Smith M."/>
            <person name="Simon H."/>
            <person name="Metcalf W.W."/>
            <person name="Whitaker R.J."/>
        </authorList>
    </citation>
    <scope>NUCLEOTIDE SEQUENCE [LARGE SCALE GENOMIC DNA]</scope>
    <source>
        <strain evidence="1 8">3.F.T.1A.1</strain>
        <strain evidence="2 10">3.F.T.1A.2</strain>
        <strain evidence="3 12">3.F.T.1A.4</strain>
        <strain evidence="4 11">3.H.M.1B.1</strain>
        <strain evidence="5 7">3.H.M.1B.2</strain>
        <strain evidence="6 9">3.H.M.1B.5</strain>
    </source>
</reference>
<comment type="caution">
    <text evidence="5">The sequence shown here is derived from an EMBL/GenBank/DDBJ whole genome shotgun (WGS) entry which is preliminary data.</text>
</comment>
<dbReference type="EMBL" id="JJPK01000011">
    <property type="protein sequence ID" value="KKG65481.1"/>
    <property type="molecule type" value="Genomic_DNA"/>
</dbReference>
<dbReference type="EMBL" id="JJPV01000039">
    <property type="protein sequence ID" value="KKH01747.1"/>
    <property type="molecule type" value="Genomic_DNA"/>
</dbReference>
<dbReference type="EMBL" id="JJPJ01000058">
    <property type="protein sequence ID" value="KKG63180.1"/>
    <property type="molecule type" value="Genomic_DNA"/>
</dbReference>
<dbReference type="Proteomes" id="UP000034566">
    <property type="component" value="Unassembled WGS sequence"/>
</dbReference>
<dbReference type="EMBL" id="JJPW01000002">
    <property type="protein sequence ID" value="KKH04266.1"/>
    <property type="molecule type" value="Genomic_DNA"/>
</dbReference>
<proteinExistence type="predicted"/>
<dbReference type="Proteomes" id="UP000034253">
    <property type="component" value="Unassembled WGS sequence"/>
</dbReference>
<accession>A0A0F8JJZ1</accession>
<dbReference type="RefSeq" id="WP_048038225.1">
    <property type="nucleotide sequence ID" value="NZ_JJPI01000099.1"/>
</dbReference>
<dbReference type="Proteomes" id="UP000033835">
    <property type="component" value="Unassembled WGS sequence"/>
</dbReference>
<dbReference type="EMBL" id="JJPI01000099">
    <property type="protein sequence ID" value="KKG52656.1"/>
    <property type="molecule type" value="Genomic_DNA"/>
</dbReference>
<evidence type="ECO:0000313" key="5">
    <source>
        <dbReference type="EMBL" id="KKH01747.1"/>
    </source>
</evidence>
<dbReference type="PATRIC" id="fig|2209.42.peg.1942"/>
<evidence type="ECO:0000313" key="3">
    <source>
        <dbReference type="EMBL" id="KKG65481.1"/>
    </source>
</evidence>
<evidence type="ECO:0000313" key="1">
    <source>
        <dbReference type="EMBL" id="KKG52656.1"/>
    </source>
</evidence>